<keyword evidence="1" id="KW-0472">Membrane</keyword>
<dbReference type="AlphaFoldDB" id="U1LPQ8"/>
<dbReference type="Proteomes" id="UP000016462">
    <property type="component" value="Unassembled WGS sequence"/>
</dbReference>
<dbReference type="Pfam" id="PF07885">
    <property type="entry name" value="Ion_trans_2"/>
    <property type="match status" value="1"/>
</dbReference>
<sequence length="291" mass="31804">MDAVLTIVGVAIIAIGLWDMFHTLLHPSGRGALSRRLLAATWALTKPFRRRLGSVAGAAGMLLVVLLWVVLQGLGWALIYLPHMPAEFTYSPGLDADDYAPFAESLYVSFVTLTTLGFGDVLAVTSWIRLVAPLEALTGFALLTAAMTWFSQIYPPLSRRRALSLQLDGLAEAGYAEAVPELDVGSLSRVLDSVAGKAAEVRVDFAQHSEGFYFREETPALALARQLPYALELKDAALVRQEPVVRLSAQQLARVLDQLAETLRSQYRLRGDDARAVFAAFATDHRHEARA</sequence>
<dbReference type="Gene3D" id="1.10.287.70">
    <property type="match status" value="1"/>
</dbReference>
<feature type="transmembrane region" description="Helical" evidence="1">
    <location>
        <begin position="55"/>
        <end position="79"/>
    </location>
</feature>
<gene>
    <name evidence="3" type="ORF">L332_08075</name>
</gene>
<feature type="domain" description="Potassium channel" evidence="2">
    <location>
        <begin position="101"/>
        <end position="152"/>
    </location>
</feature>
<feature type="transmembrane region" description="Helical" evidence="1">
    <location>
        <begin position="130"/>
        <end position="150"/>
    </location>
</feature>
<name>U1LPQ8_9MICO</name>
<proteinExistence type="predicted"/>
<evidence type="ECO:0000313" key="4">
    <source>
        <dbReference type="Proteomes" id="UP000016462"/>
    </source>
</evidence>
<accession>U1LPQ8</accession>
<reference evidence="3 4" key="1">
    <citation type="journal article" date="2013" name="Genome Announc.">
        <title>First draft genome sequence from a member of the genus agrococcus, isolated from modern microbialites.</title>
        <authorList>
            <person name="White R.A.III."/>
            <person name="Grassa C.J."/>
            <person name="Suttle C.A."/>
        </authorList>
    </citation>
    <scope>NUCLEOTIDE SEQUENCE [LARGE SCALE GENOMIC DNA]</scope>
    <source>
        <strain evidence="3 4">RW1</strain>
    </source>
</reference>
<protein>
    <recommendedName>
        <fullName evidence="2">Potassium channel domain-containing protein</fullName>
    </recommendedName>
</protein>
<dbReference type="SUPFAM" id="SSF81324">
    <property type="entry name" value="Voltage-gated potassium channels"/>
    <property type="match status" value="1"/>
</dbReference>
<evidence type="ECO:0000259" key="2">
    <source>
        <dbReference type="Pfam" id="PF07885"/>
    </source>
</evidence>
<dbReference type="OrthoDB" id="8477930at2"/>
<dbReference type="EMBL" id="ASHR01000021">
    <property type="protein sequence ID" value="ERG64404.1"/>
    <property type="molecule type" value="Genomic_DNA"/>
</dbReference>
<feature type="transmembrane region" description="Helical" evidence="1">
    <location>
        <begin position="99"/>
        <end position="118"/>
    </location>
</feature>
<keyword evidence="4" id="KW-1185">Reference proteome</keyword>
<keyword evidence="1" id="KW-1133">Transmembrane helix</keyword>
<evidence type="ECO:0000313" key="3">
    <source>
        <dbReference type="EMBL" id="ERG64404.1"/>
    </source>
</evidence>
<keyword evidence="1" id="KW-0812">Transmembrane</keyword>
<evidence type="ECO:0000256" key="1">
    <source>
        <dbReference type="SAM" id="Phobius"/>
    </source>
</evidence>
<dbReference type="InterPro" id="IPR013099">
    <property type="entry name" value="K_chnl_dom"/>
</dbReference>
<organism evidence="3 4">
    <name type="scientific">Agrococcus pavilionensis RW1</name>
    <dbReference type="NCBI Taxonomy" id="1330458"/>
    <lineage>
        <taxon>Bacteria</taxon>
        <taxon>Bacillati</taxon>
        <taxon>Actinomycetota</taxon>
        <taxon>Actinomycetes</taxon>
        <taxon>Micrococcales</taxon>
        <taxon>Microbacteriaceae</taxon>
        <taxon>Agrococcus</taxon>
    </lineage>
</organism>
<dbReference type="RefSeq" id="WP_021010295.1">
    <property type="nucleotide sequence ID" value="NZ_ASHR01000021.1"/>
</dbReference>
<comment type="caution">
    <text evidence="3">The sequence shown here is derived from an EMBL/GenBank/DDBJ whole genome shotgun (WGS) entry which is preliminary data.</text>
</comment>
<feature type="transmembrane region" description="Helical" evidence="1">
    <location>
        <begin position="6"/>
        <end position="25"/>
    </location>
</feature>